<proteinExistence type="predicted"/>
<accession>A0A2M8EK72</accession>
<protein>
    <submittedName>
        <fullName evidence="1">Four helix bundle protein</fullName>
    </submittedName>
</protein>
<gene>
    <name evidence="1" type="ORF">CO059_00735</name>
</gene>
<dbReference type="InterPro" id="IPR036583">
    <property type="entry name" value="23S_rRNA_IVS_sf"/>
</dbReference>
<dbReference type="PANTHER" id="PTHR38471:SF2">
    <property type="entry name" value="FOUR HELIX BUNDLE PROTEIN"/>
    <property type="match status" value="1"/>
</dbReference>
<reference evidence="2" key="1">
    <citation type="submission" date="2017-09" db="EMBL/GenBank/DDBJ databases">
        <title>Depth-based differentiation of microbial function through sediment-hosted aquifers and enrichment of novel symbionts in the deep terrestrial subsurface.</title>
        <authorList>
            <person name="Probst A.J."/>
            <person name="Ladd B."/>
            <person name="Jarett J.K."/>
            <person name="Geller-Mcgrath D.E."/>
            <person name="Sieber C.M.K."/>
            <person name="Emerson J.B."/>
            <person name="Anantharaman K."/>
            <person name="Thomas B.C."/>
            <person name="Malmstrom R."/>
            <person name="Stieglmeier M."/>
            <person name="Klingl A."/>
            <person name="Woyke T."/>
            <person name="Ryan C.M."/>
            <person name="Banfield J.F."/>
        </authorList>
    </citation>
    <scope>NUCLEOTIDE SEQUENCE [LARGE SCALE GENOMIC DNA]</scope>
</reference>
<dbReference type="CDD" id="cd16377">
    <property type="entry name" value="23S_rRNA_IVP_like"/>
    <property type="match status" value="1"/>
</dbReference>
<dbReference type="Gene3D" id="1.20.1440.60">
    <property type="entry name" value="23S rRNA-intervening sequence"/>
    <property type="match status" value="1"/>
</dbReference>
<dbReference type="PANTHER" id="PTHR38471">
    <property type="entry name" value="FOUR HELIX BUNDLE PROTEIN"/>
    <property type="match status" value="1"/>
</dbReference>
<dbReference type="AlphaFoldDB" id="A0A2M8EK72"/>
<dbReference type="Pfam" id="PF05635">
    <property type="entry name" value="23S_rRNA_IVP"/>
    <property type="match status" value="1"/>
</dbReference>
<evidence type="ECO:0000313" key="1">
    <source>
        <dbReference type="EMBL" id="PJC23120.1"/>
    </source>
</evidence>
<name>A0A2M8EK72_UNCKA</name>
<dbReference type="Proteomes" id="UP000228781">
    <property type="component" value="Unassembled WGS sequence"/>
</dbReference>
<dbReference type="EMBL" id="PFSK01000010">
    <property type="protein sequence ID" value="PJC23120.1"/>
    <property type="molecule type" value="Genomic_DNA"/>
</dbReference>
<dbReference type="SUPFAM" id="SSF158446">
    <property type="entry name" value="IVS-encoded protein-like"/>
    <property type="match status" value="1"/>
</dbReference>
<evidence type="ECO:0000313" key="2">
    <source>
        <dbReference type="Proteomes" id="UP000228781"/>
    </source>
</evidence>
<organism evidence="1 2">
    <name type="scientific">candidate division WWE3 bacterium CG_4_9_14_0_2_um_filter_48_10</name>
    <dbReference type="NCBI Taxonomy" id="1975078"/>
    <lineage>
        <taxon>Bacteria</taxon>
        <taxon>Katanobacteria</taxon>
    </lineage>
</organism>
<dbReference type="InterPro" id="IPR012657">
    <property type="entry name" value="23S_rRNA-intervening_sequence"/>
</dbReference>
<sequence>MGVHSYKELVVWQKSIALVKVIYELTKNFPRSEQFGVVSQMRRAAVSIPSNIAEGYGRKSSKEYKQFYSIAYGSALELDTQLIICRELELVS</sequence>
<comment type="caution">
    <text evidence="1">The sequence shown here is derived from an EMBL/GenBank/DDBJ whole genome shotgun (WGS) entry which is preliminary data.</text>
</comment>
<dbReference type="NCBIfam" id="TIGR02436">
    <property type="entry name" value="four helix bundle protein"/>
    <property type="match status" value="1"/>
</dbReference>